<keyword evidence="3" id="KW-1185">Reference proteome</keyword>
<dbReference type="AlphaFoldDB" id="A0AAV5W8Q1"/>
<proteinExistence type="predicted"/>
<evidence type="ECO:0000259" key="1">
    <source>
        <dbReference type="PROSITE" id="PS00022"/>
    </source>
</evidence>
<accession>A0AAV5W8Q1</accession>
<name>A0AAV5W8Q1_9BILA</name>
<feature type="domain" description="EGF-like" evidence="1">
    <location>
        <begin position="12"/>
        <end position="23"/>
    </location>
</feature>
<gene>
    <name evidence="2" type="ORF">PFISCL1PPCAC_18057</name>
</gene>
<dbReference type="PROSITE" id="PS00022">
    <property type="entry name" value="EGF_1"/>
    <property type="match status" value="1"/>
</dbReference>
<dbReference type="InterPro" id="IPR000742">
    <property type="entry name" value="EGF"/>
</dbReference>
<dbReference type="EMBL" id="BTSY01000005">
    <property type="protein sequence ID" value="GMT26760.1"/>
    <property type="molecule type" value="Genomic_DNA"/>
</dbReference>
<dbReference type="Proteomes" id="UP001432322">
    <property type="component" value="Unassembled WGS sequence"/>
</dbReference>
<protein>
    <recommendedName>
        <fullName evidence="1">EGF-like domain-containing protein</fullName>
    </recommendedName>
</protein>
<evidence type="ECO:0000313" key="2">
    <source>
        <dbReference type="EMBL" id="GMT26760.1"/>
    </source>
</evidence>
<feature type="non-terminal residue" evidence="2">
    <location>
        <position position="1"/>
    </location>
</feature>
<sequence length="67" mass="7591">CNFNGHYSNGKCHCEGGTEGPNCAELRTQMCGPNGECGHKQYCLYKNIDCLFREDCKDRRGWCLPLD</sequence>
<reference evidence="2" key="1">
    <citation type="submission" date="2023-10" db="EMBL/GenBank/DDBJ databases">
        <title>Genome assembly of Pristionchus species.</title>
        <authorList>
            <person name="Yoshida K."/>
            <person name="Sommer R.J."/>
        </authorList>
    </citation>
    <scope>NUCLEOTIDE SEQUENCE</scope>
    <source>
        <strain evidence="2">RS5133</strain>
    </source>
</reference>
<comment type="caution">
    <text evidence="2">The sequence shown here is derived from an EMBL/GenBank/DDBJ whole genome shotgun (WGS) entry which is preliminary data.</text>
</comment>
<evidence type="ECO:0000313" key="3">
    <source>
        <dbReference type="Proteomes" id="UP001432322"/>
    </source>
</evidence>
<feature type="non-terminal residue" evidence="2">
    <location>
        <position position="67"/>
    </location>
</feature>
<organism evidence="2 3">
    <name type="scientific">Pristionchus fissidentatus</name>
    <dbReference type="NCBI Taxonomy" id="1538716"/>
    <lineage>
        <taxon>Eukaryota</taxon>
        <taxon>Metazoa</taxon>
        <taxon>Ecdysozoa</taxon>
        <taxon>Nematoda</taxon>
        <taxon>Chromadorea</taxon>
        <taxon>Rhabditida</taxon>
        <taxon>Rhabditina</taxon>
        <taxon>Diplogasteromorpha</taxon>
        <taxon>Diplogasteroidea</taxon>
        <taxon>Neodiplogasteridae</taxon>
        <taxon>Pristionchus</taxon>
    </lineage>
</organism>